<proteinExistence type="predicted"/>
<dbReference type="Proteomes" id="UP000265520">
    <property type="component" value="Unassembled WGS sequence"/>
</dbReference>
<keyword evidence="2" id="KW-1185">Reference proteome</keyword>
<protein>
    <submittedName>
        <fullName evidence="1">Envelope-like protein</fullName>
    </submittedName>
</protein>
<feature type="non-terminal residue" evidence="1">
    <location>
        <position position="1"/>
    </location>
</feature>
<organism evidence="1 2">
    <name type="scientific">Trifolium medium</name>
    <dbReference type="NCBI Taxonomy" id="97028"/>
    <lineage>
        <taxon>Eukaryota</taxon>
        <taxon>Viridiplantae</taxon>
        <taxon>Streptophyta</taxon>
        <taxon>Embryophyta</taxon>
        <taxon>Tracheophyta</taxon>
        <taxon>Spermatophyta</taxon>
        <taxon>Magnoliopsida</taxon>
        <taxon>eudicotyledons</taxon>
        <taxon>Gunneridae</taxon>
        <taxon>Pentapetalae</taxon>
        <taxon>rosids</taxon>
        <taxon>fabids</taxon>
        <taxon>Fabales</taxon>
        <taxon>Fabaceae</taxon>
        <taxon>Papilionoideae</taxon>
        <taxon>50 kb inversion clade</taxon>
        <taxon>NPAAA clade</taxon>
        <taxon>Hologalegina</taxon>
        <taxon>IRL clade</taxon>
        <taxon>Trifolieae</taxon>
        <taxon>Trifolium</taxon>
    </lineage>
</organism>
<dbReference type="AlphaFoldDB" id="A0A392SKC6"/>
<dbReference type="EMBL" id="LXQA010399384">
    <property type="protein sequence ID" value="MCI49313.1"/>
    <property type="molecule type" value="Genomic_DNA"/>
</dbReference>
<reference evidence="1 2" key="1">
    <citation type="journal article" date="2018" name="Front. Plant Sci.">
        <title>Red Clover (Trifolium pratense) and Zigzag Clover (T. medium) - A Picture of Genomic Similarities and Differences.</title>
        <authorList>
            <person name="Dluhosova J."/>
            <person name="Istvanek J."/>
            <person name="Nedelnik J."/>
            <person name="Repkova J."/>
        </authorList>
    </citation>
    <scope>NUCLEOTIDE SEQUENCE [LARGE SCALE GENOMIC DNA]</scope>
    <source>
        <strain evidence="2">cv. 10/8</strain>
        <tissue evidence="1">Leaf</tissue>
    </source>
</reference>
<sequence>LWRELVKDILTCEEVVNLIKAAVLMKTVWGNSDCYKKQVREFLVNIPEECDNFVSKEFQKVLSSAHLLSTMLNVESNVVTPVKGSVS</sequence>
<evidence type="ECO:0000313" key="1">
    <source>
        <dbReference type="EMBL" id="MCI49313.1"/>
    </source>
</evidence>
<name>A0A392SKC6_9FABA</name>
<accession>A0A392SKC6</accession>
<evidence type="ECO:0000313" key="2">
    <source>
        <dbReference type="Proteomes" id="UP000265520"/>
    </source>
</evidence>
<comment type="caution">
    <text evidence="1">The sequence shown here is derived from an EMBL/GenBank/DDBJ whole genome shotgun (WGS) entry which is preliminary data.</text>
</comment>